<dbReference type="InterPro" id="IPR036390">
    <property type="entry name" value="WH_DNA-bd_sf"/>
</dbReference>
<keyword evidence="4 6" id="KW-0238">DNA-binding</keyword>
<dbReference type="SUPFAM" id="SSF46785">
    <property type="entry name" value="Winged helix' DNA-binding domain"/>
    <property type="match status" value="1"/>
</dbReference>
<comment type="similarity">
    <text evidence="2 6">Belongs to the ETS family.</text>
</comment>
<sequence length="533" mass="60417">MTTTTGSDQEVPYIETAPPTEQEGHQKLEQEENIQSGKLKVKTTELVQVSEELFQDLSQMQEAWLAEASHSDQEREQFVPGYSSTAKTPLNGVNGCLKVKPEAKSTSNSCCKSTNPQCCHKPSLSKFEFGERSFVNGSYEQTPSPTESVCSSNSGKESGSTLSSSGSCSKESVCFSPPAEASCTYFSHSSRLHRSDPERGYISAEPQSGYSHLVSSSYAHHFFKQEHHDRSYDMATITRNHGYPQPPCAPPPPVHIKQEPRDLSFDNGFSCPYDNSMRFFCHEAPDSAYFERIREKHRERCEGMEMKAEFYRDFYLDRYHRDGPHPTYQRRGSLQLWQFLVVLLDDPSNSPFISWTGRGLEFKLIDPEEVARRWGLQKNRPAMNYDKLSRSLRYYYEKGIMQKVAGERYVYKFVCDPEALFSMAFPDNHRPILKTDCSRDEFFRDTANQTLDGQPLAITASNGPTSHMTNMATSHMNPGHFSSGHMTPAHSLAMVSPPVHSPSGGVQSPEQHRFLQEMQRMYSSGPYMDNCVY</sequence>
<feature type="compositionally biased region" description="Polar residues" evidence="7">
    <location>
        <begin position="137"/>
        <end position="146"/>
    </location>
</feature>
<dbReference type="GO" id="GO:0005634">
    <property type="term" value="C:nucleus"/>
    <property type="evidence" value="ECO:0007669"/>
    <property type="project" value="UniProtKB-SubCell"/>
</dbReference>
<dbReference type="GO" id="GO:0043565">
    <property type="term" value="F:sequence-specific DNA binding"/>
    <property type="evidence" value="ECO:0007669"/>
    <property type="project" value="InterPro"/>
</dbReference>
<dbReference type="InterPro" id="IPR000418">
    <property type="entry name" value="Ets_dom"/>
</dbReference>
<proteinExistence type="inferred from homology"/>
<dbReference type="PANTHER" id="PTHR11849">
    <property type="entry name" value="ETS"/>
    <property type="match status" value="1"/>
</dbReference>
<keyword evidence="10" id="KW-1185">Reference proteome</keyword>
<feature type="compositionally biased region" description="Low complexity" evidence="7">
    <location>
        <begin position="147"/>
        <end position="168"/>
    </location>
</feature>
<dbReference type="Pfam" id="PF04621">
    <property type="entry name" value="ETS_PEA3_N"/>
    <property type="match status" value="1"/>
</dbReference>
<evidence type="ECO:0000313" key="10">
    <source>
        <dbReference type="Proteomes" id="UP000242188"/>
    </source>
</evidence>
<dbReference type="EMBL" id="NEDP02005240">
    <property type="protein sequence ID" value="OWF42626.1"/>
    <property type="molecule type" value="Genomic_DNA"/>
</dbReference>
<evidence type="ECO:0000313" key="9">
    <source>
        <dbReference type="EMBL" id="OWF42626.1"/>
    </source>
</evidence>
<dbReference type="GO" id="GO:0030154">
    <property type="term" value="P:cell differentiation"/>
    <property type="evidence" value="ECO:0007669"/>
    <property type="project" value="TreeGrafter"/>
</dbReference>
<evidence type="ECO:0000256" key="7">
    <source>
        <dbReference type="SAM" id="MobiDB-lite"/>
    </source>
</evidence>
<dbReference type="OrthoDB" id="10067219at2759"/>
<dbReference type="PANTHER" id="PTHR11849:SF282">
    <property type="entry name" value="ETV5-RELATED PROTEIN ETS96B"/>
    <property type="match status" value="1"/>
</dbReference>
<comment type="subcellular location">
    <subcellularLocation>
        <location evidence="1 6">Nucleus</location>
    </subcellularLocation>
</comment>
<dbReference type="FunFam" id="1.10.10.10:FF:000121">
    <property type="entry name" value="ETS translocation variant 5"/>
    <property type="match status" value="1"/>
</dbReference>
<feature type="region of interest" description="Disordered" evidence="7">
    <location>
        <begin position="1"/>
        <end position="36"/>
    </location>
</feature>
<dbReference type="InterPro" id="IPR046328">
    <property type="entry name" value="ETS_fam"/>
</dbReference>
<dbReference type="Gene3D" id="1.10.10.10">
    <property type="entry name" value="Winged helix-like DNA-binding domain superfamily/Winged helix DNA-binding domain"/>
    <property type="match status" value="1"/>
</dbReference>
<dbReference type="STRING" id="6573.A0A210Q1L3"/>
<evidence type="ECO:0000256" key="3">
    <source>
        <dbReference type="ARBA" id="ARBA00022553"/>
    </source>
</evidence>
<dbReference type="PRINTS" id="PR00454">
    <property type="entry name" value="ETSDOMAIN"/>
</dbReference>
<dbReference type="InterPro" id="IPR006715">
    <property type="entry name" value="ETS_PEA3_N"/>
</dbReference>
<evidence type="ECO:0000256" key="5">
    <source>
        <dbReference type="ARBA" id="ARBA00023242"/>
    </source>
</evidence>
<name>A0A210Q1L3_MIZYE</name>
<evidence type="ECO:0000256" key="6">
    <source>
        <dbReference type="RuleBase" id="RU004019"/>
    </source>
</evidence>
<protein>
    <submittedName>
        <fullName evidence="9">ETS translocation variant 1</fullName>
    </submittedName>
</protein>
<comment type="caution">
    <text evidence="9">The sequence shown here is derived from an EMBL/GenBank/DDBJ whole genome shotgun (WGS) entry which is preliminary data.</text>
</comment>
<keyword evidence="3" id="KW-0597">Phosphoprotein</keyword>
<dbReference type="PROSITE" id="PS00345">
    <property type="entry name" value="ETS_DOMAIN_1"/>
    <property type="match status" value="1"/>
</dbReference>
<dbReference type="GO" id="GO:0000981">
    <property type="term" value="F:DNA-binding transcription factor activity, RNA polymerase II-specific"/>
    <property type="evidence" value="ECO:0007669"/>
    <property type="project" value="TreeGrafter"/>
</dbReference>
<evidence type="ECO:0000256" key="2">
    <source>
        <dbReference type="ARBA" id="ARBA00005562"/>
    </source>
</evidence>
<evidence type="ECO:0000256" key="1">
    <source>
        <dbReference type="ARBA" id="ARBA00004123"/>
    </source>
</evidence>
<dbReference type="PROSITE" id="PS50061">
    <property type="entry name" value="ETS_DOMAIN_3"/>
    <property type="match status" value="1"/>
</dbReference>
<organism evidence="9 10">
    <name type="scientific">Mizuhopecten yessoensis</name>
    <name type="common">Japanese scallop</name>
    <name type="synonym">Patinopecten yessoensis</name>
    <dbReference type="NCBI Taxonomy" id="6573"/>
    <lineage>
        <taxon>Eukaryota</taxon>
        <taxon>Metazoa</taxon>
        <taxon>Spiralia</taxon>
        <taxon>Lophotrochozoa</taxon>
        <taxon>Mollusca</taxon>
        <taxon>Bivalvia</taxon>
        <taxon>Autobranchia</taxon>
        <taxon>Pteriomorphia</taxon>
        <taxon>Pectinida</taxon>
        <taxon>Pectinoidea</taxon>
        <taxon>Pectinidae</taxon>
        <taxon>Mizuhopecten</taxon>
    </lineage>
</organism>
<evidence type="ECO:0000256" key="4">
    <source>
        <dbReference type="ARBA" id="ARBA00023125"/>
    </source>
</evidence>
<evidence type="ECO:0000259" key="8">
    <source>
        <dbReference type="PROSITE" id="PS50061"/>
    </source>
</evidence>
<dbReference type="Pfam" id="PF00178">
    <property type="entry name" value="Ets"/>
    <property type="match status" value="1"/>
</dbReference>
<dbReference type="InterPro" id="IPR036388">
    <property type="entry name" value="WH-like_DNA-bd_sf"/>
</dbReference>
<dbReference type="PROSITE" id="PS00346">
    <property type="entry name" value="ETS_DOMAIN_2"/>
    <property type="match status" value="1"/>
</dbReference>
<feature type="domain" description="ETS" evidence="8">
    <location>
        <begin position="334"/>
        <end position="414"/>
    </location>
</feature>
<accession>A0A210Q1L3</accession>
<dbReference type="GO" id="GO:0045893">
    <property type="term" value="P:positive regulation of DNA-templated transcription"/>
    <property type="evidence" value="ECO:0007669"/>
    <property type="project" value="UniProtKB-ARBA"/>
</dbReference>
<keyword evidence="5 6" id="KW-0539">Nucleus</keyword>
<dbReference type="SMART" id="SM00413">
    <property type="entry name" value="ETS"/>
    <property type="match status" value="1"/>
</dbReference>
<dbReference type="AlphaFoldDB" id="A0A210Q1L3"/>
<dbReference type="Proteomes" id="UP000242188">
    <property type="component" value="Unassembled WGS sequence"/>
</dbReference>
<feature type="region of interest" description="Disordered" evidence="7">
    <location>
        <begin position="137"/>
        <end position="168"/>
    </location>
</feature>
<gene>
    <name evidence="9" type="ORF">KP79_PYT04880</name>
</gene>
<reference evidence="9 10" key="1">
    <citation type="journal article" date="2017" name="Nat. Ecol. Evol.">
        <title>Scallop genome provides insights into evolution of bilaterian karyotype and development.</title>
        <authorList>
            <person name="Wang S."/>
            <person name="Zhang J."/>
            <person name="Jiao W."/>
            <person name="Li J."/>
            <person name="Xun X."/>
            <person name="Sun Y."/>
            <person name="Guo X."/>
            <person name="Huan P."/>
            <person name="Dong B."/>
            <person name="Zhang L."/>
            <person name="Hu X."/>
            <person name="Sun X."/>
            <person name="Wang J."/>
            <person name="Zhao C."/>
            <person name="Wang Y."/>
            <person name="Wang D."/>
            <person name="Huang X."/>
            <person name="Wang R."/>
            <person name="Lv J."/>
            <person name="Li Y."/>
            <person name="Zhang Z."/>
            <person name="Liu B."/>
            <person name="Lu W."/>
            <person name="Hui Y."/>
            <person name="Liang J."/>
            <person name="Zhou Z."/>
            <person name="Hou R."/>
            <person name="Li X."/>
            <person name="Liu Y."/>
            <person name="Li H."/>
            <person name="Ning X."/>
            <person name="Lin Y."/>
            <person name="Zhao L."/>
            <person name="Xing Q."/>
            <person name="Dou J."/>
            <person name="Li Y."/>
            <person name="Mao J."/>
            <person name="Guo H."/>
            <person name="Dou H."/>
            <person name="Li T."/>
            <person name="Mu C."/>
            <person name="Jiang W."/>
            <person name="Fu Q."/>
            <person name="Fu X."/>
            <person name="Miao Y."/>
            <person name="Liu J."/>
            <person name="Yu Q."/>
            <person name="Li R."/>
            <person name="Liao H."/>
            <person name="Li X."/>
            <person name="Kong Y."/>
            <person name="Jiang Z."/>
            <person name="Chourrout D."/>
            <person name="Li R."/>
            <person name="Bao Z."/>
        </authorList>
    </citation>
    <scope>NUCLEOTIDE SEQUENCE [LARGE SCALE GENOMIC DNA]</scope>
    <source>
        <strain evidence="9 10">PY_sf001</strain>
    </source>
</reference>